<dbReference type="GeneID" id="39745508"/>
<dbReference type="RefSeq" id="XP_028547289.1">
    <property type="nucleotide sequence ID" value="XM_028691488.1"/>
</dbReference>
<keyword evidence="1" id="KW-0472">Membrane</keyword>
<feature type="transmembrane region" description="Helical" evidence="1">
    <location>
        <begin position="257"/>
        <end position="277"/>
    </location>
</feature>
<organism evidence="2 3">
    <name type="scientific">Plasmodium gonderi</name>
    <dbReference type="NCBI Taxonomy" id="77519"/>
    <lineage>
        <taxon>Eukaryota</taxon>
        <taxon>Sar</taxon>
        <taxon>Alveolata</taxon>
        <taxon>Apicomplexa</taxon>
        <taxon>Aconoidasida</taxon>
        <taxon>Haemosporida</taxon>
        <taxon>Plasmodiidae</taxon>
        <taxon>Plasmodium</taxon>
        <taxon>Plasmodium (Plasmodium)</taxon>
    </lineage>
</organism>
<comment type="caution">
    <text evidence="2">The sequence shown here is derived from an EMBL/GenBank/DDBJ whole genome shotgun (WGS) entry which is preliminary data.</text>
</comment>
<dbReference type="Proteomes" id="UP000195521">
    <property type="component" value="Unassembled WGS sequence"/>
</dbReference>
<dbReference type="EMBL" id="BDQF01000653">
    <property type="protein sequence ID" value="GAW84700.1"/>
    <property type="molecule type" value="Genomic_DNA"/>
</dbReference>
<evidence type="ECO:0000313" key="2">
    <source>
        <dbReference type="EMBL" id="GAW84700.1"/>
    </source>
</evidence>
<evidence type="ECO:0000256" key="1">
    <source>
        <dbReference type="SAM" id="Phobius"/>
    </source>
</evidence>
<accession>A0A1Y1JR31</accession>
<protein>
    <submittedName>
        <fullName evidence="2">Variable surface protein</fullName>
    </submittedName>
</protein>
<dbReference type="AlphaFoldDB" id="A0A1Y1JR31"/>
<evidence type="ECO:0000313" key="3">
    <source>
        <dbReference type="Proteomes" id="UP000195521"/>
    </source>
</evidence>
<keyword evidence="1" id="KW-1133">Transmembrane helix</keyword>
<name>A0A1Y1JR31_PLAGO</name>
<keyword evidence="3" id="KW-1185">Reference proteome</keyword>
<sequence>MSTEYLNYDDYVLYSGTISNAVGDKGSTIKIDEFPISEENVKDIKDIISTYLWIIKRYFEYVNKNDSLDKNRTCNYIKYWLKNDLTIKYNNQRKSIINYLNNNIDTYNIVPKESGCIFDIKVDDDVKYKKIQKLYDVYNEYRMIKHLITKYDYLSTKCLYIKCFINKYNEILDSTISPRDADLFPLLIYIRCIYEYNKFISNKNCDDNFPNISDKNISAYYRERCNNLKKEWNVRDQIMHIQGNSVNFFPINNTNKYLILTTVFVCAVFGGIFLYFYKFRESWNSLHFRFQRKMRKKMNMNHEPCEYIIRKYEFDCAVPHEKMYNITYNSVR</sequence>
<gene>
    <name evidence="2" type="ORF">PGO_004480</name>
</gene>
<keyword evidence="1" id="KW-0812">Transmembrane</keyword>
<proteinExistence type="predicted"/>
<reference evidence="3" key="1">
    <citation type="submission" date="2017-04" db="EMBL/GenBank/DDBJ databases">
        <title>Plasmodium gonderi genome.</title>
        <authorList>
            <person name="Arisue N."/>
            <person name="Honma H."/>
            <person name="Kawai S."/>
            <person name="Tougan T."/>
            <person name="Tanabe K."/>
            <person name="Horii T."/>
        </authorList>
    </citation>
    <scope>NUCLEOTIDE SEQUENCE [LARGE SCALE GENOMIC DNA]</scope>
    <source>
        <strain evidence="3">ATCC 30045</strain>
    </source>
</reference>
<dbReference type="OrthoDB" id="389398at2759"/>